<dbReference type="Pfam" id="PF00538">
    <property type="entry name" value="Linker_histone"/>
    <property type="match status" value="1"/>
</dbReference>
<keyword evidence="4" id="KW-0805">Transcription regulation</keyword>
<dbReference type="PROSITE" id="PS51504">
    <property type="entry name" value="H15"/>
    <property type="match status" value="1"/>
</dbReference>
<organism evidence="14 15">
    <name type="scientific">Capsella rubella</name>
    <dbReference type="NCBI Taxonomy" id="81985"/>
    <lineage>
        <taxon>Eukaryota</taxon>
        <taxon>Viridiplantae</taxon>
        <taxon>Streptophyta</taxon>
        <taxon>Embryophyta</taxon>
        <taxon>Tracheophyta</taxon>
        <taxon>Spermatophyta</taxon>
        <taxon>Magnoliopsida</taxon>
        <taxon>eudicotyledons</taxon>
        <taxon>Gunneridae</taxon>
        <taxon>Pentapetalae</taxon>
        <taxon>rosids</taxon>
        <taxon>malvids</taxon>
        <taxon>Brassicales</taxon>
        <taxon>Brassicaceae</taxon>
        <taxon>Camelineae</taxon>
        <taxon>Capsella</taxon>
    </lineage>
</organism>
<dbReference type="AlphaFoldDB" id="R0HZW4"/>
<feature type="region of interest" description="Disordered" evidence="10">
    <location>
        <begin position="233"/>
        <end position="256"/>
    </location>
</feature>
<dbReference type="PROSITE" id="PS50090">
    <property type="entry name" value="MYB_LIKE"/>
    <property type="match status" value="1"/>
</dbReference>
<dbReference type="InterPro" id="IPR005818">
    <property type="entry name" value="Histone_H1/H5_H15"/>
</dbReference>
<protein>
    <recommendedName>
        <fullName evidence="9">MYB transcription factor</fullName>
    </recommendedName>
</protein>
<dbReference type="STRING" id="81985.R0HZW4"/>
<evidence type="ECO:0000256" key="8">
    <source>
        <dbReference type="ARBA" id="ARBA00023242"/>
    </source>
</evidence>
<dbReference type="FunFam" id="1.10.10.60:FF:000168">
    <property type="entry name" value="Telomere repeat-binding factor 1"/>
    <property type="match status" value="1"/>
</dbReference>
<dbReference type="SMART" id="SM00717">
    <property type="entry name" value="SANT"/>
    <property type="match status" value="1"/>
</dbReference>
<dbReference type="GO" id="GO:0003691">
    <property type="term" value="F:double-stranded telomeric DNA binding"/>
    <property type="evidence" value="ECO:0007669"/>
    <property type="project" value="InterPro"/>
</dbReference>
<name>R0HZW4_9BRAS</name>
<dbReference type="InterPro" id="IPR001005">
    <property type="entry name" value="SANT/Myb"/>
</dbReference>
<keyword evidence="6" id="KW-0238">DNA-binding</keyword>
<dbReference type="GO" id="GO:0005730">
    <property type="term" value="C:nucleolus"/>
    <property type="evidence" value="ECO:0007669"/>
    <property type="project" value="UniProtKB-SubCell"/>
</dbReference>
<dbReference type="Gene3D" id="1.10.10.60">
    <property type="entry name" value="Homeodomain-like"/>
    <property type="match status" value="1"/>
</dbReference>
<gene>
    <name evidence="14" type="ORF">CARUB_v10020636mg</name>
</gene>
<evidence type="ECO:0000256" key="4">
    <source>
        <dbReference type="ARBA" id="ARBA00023015"/>
    </source>
</evidence>
<proteinExistence type="predicted"/>
<dbReference type="eggNOG" id="ENOG502SBUF">
    <property type="taxonomic scope" value="Eukaryota"/>
</dbReference>
<dbReference type="SUPFAM" id="SSF46689">
    <property type="entry name" value="Homeodomain-like"/>
    <property type="match status" value="1"/>
</dbReference>
<sequence length="329" mass="36493">ARTNETSGDKSASDSDRAYASRRREHKVKLHKAVMGNQKLKWTGEEEEALLAGIAKHGPGKWKNILRDPEFADQLIHRSNIDLKDKWRNLSVPPGNQGSNYKARPIKVKEEGVTPPPVTIVDNINPPPIVKPIIPPVPSIQRNDLINDESFNIVVDTKNAPRYDGMIFEALSSLADANGSDVSSIFHFIEPRHEVPPNFRRILSSRLRRLAAQSKLVKVSTFKSLQNFYKIPDPSGTRTPAPKPKETHVKPRQSNNQASAISQQMIDEASITAACKVVEAENKIDIARVAGEEFAKITKLAEGSEHLLVIANEMHEQCSRGETVVLACV</sequence>
<keyword evidence="5" id="KW-0175">Coiled coil</keyword>
<evidence type="ECO:0000256" key="7">
    <source>
        <dbReference type="ARBA" id="ARBA00023163"/>
    </source>
</evidence>
<dbReference type="InterPro" id="IPR036390">
    <property type="entry name" value="WH_DNA-bd_sf"/>
</dbReference>
<keyword evidence="3" id="KW-0158">Chromosome</keyword>
<dbReference type="GO" id="GO:0006334">
    <property type="term" value="P:nucleosome assembly"/>
    <property type="evidence" value="ECO:0007669"/>
    <property type="project" value="InterPro"/>
</dbReference>
<evidence type="ECO:0000256" key="5">
    <source>
        <dbReference type="ARBA" id="ARBA00023054"/>
    </source>
</evidence>
<feature type="compositionally biased region" description="Basic and acidic residues" evidence="10">
    <location>
        <begin position="7"/>
        <end position="19"/>
    </location>
</feature>
<dbReference type="EMBL" id="KB870806">
    <property type="protein sequence ID" value="EOA35434.1"/>
    <property type="molecule type" value="Genomic_DNA"/>
</dbReference>
<evidence type="ECO:0000256" key="2">
    <source>
        <dbReference type="ARBA" id="ARBA00004604"/>
    </source>
</evidence>
<dbReference type="InterPro" id="IPR017930">
    <property type="entry name" value="Myb_dom"/>
</dbReference>
<dbReference type="Gene3D" id="1.10.10.10">
    <property type="entry name" value="Winged helix-like DNA-binding domain superfamily/Winged helix DNA-binding domain"/>
    <property type="match status" value="1"/>
</dbReference>
<feature type="domain" description="HTH myb-type" evidence="12">
    <location>
        <begin position="38"/>
        <end position="95"/>
    </location>
</feature>
<evidence type="ECO:0000259" key="11">
    <source>
        <dbReference type="PROSITE" id="PS50090"/>
    </source>
</evidence>
<evidence type="ECO:0000259" key="12">
    <source>
        <dbReference type="PROSITE" id="PS51294"/>
    </source>
</evidence>
<evidence type="ECO:0000313" key="14">
    <source>
        <dbReference type="EMBL" id="EOA35434.1"/>
    </source>
</evidence>
<reference evidence="15" key="1">
    <citation type="journal article" date="2013" name="Nat. Genet.">
        <title>The Capsella rubella genome and the genomic consequences of rapid mating system evolution.</title>
        <authorList>
            <person name="Slotte T."/>
            <person name="Hazzouri K.M."/>
            <person name="Agren J.A."/>
            <person name="Koenig D."/>
            <person name="Maumus F."/>
            <person name="Guo Y.L."/>
            <person name="Steige K."/>
            <person name="Platts A.E."/>
            <person name="Escobar J.S."/>
            <person name="Newman L.K."/>
            <person name="Wang W."/>
            <person name="Mandakova T."/>
            <person name="Vello E."/>
            <person name="Smith L.M."/>
            <person name="Henz S.R."/>
            <person name="Steffen J."/>
            <person name="Takuno S."/>
            <person name="Brandvain Y."/>
            <person name="Coop G."/>
            <person name="Andolfatto P."/>
            <person name="Hu T.T."/>
            <person name="Blanchette M."/>
            <person name="Clark R.M."/>
            <person name="Quesneville H."/>
            <person name="Nordborg M."/>
            <person name="Gaut B.S."/>
            <person name="Lysak M.A."/>
            <person name="Jenkins J."/>
            <person name="Grimwood J."/>
            <person name="Chapman J."/>
            <person name="Prochnik S."/>
            <person name="Shu S."/>
            <person name="Rokhsar D."/>
            <person name="Schmutz J."/>
            <person name="Weigel D."/>
            <person name="Wright S.I."/>
        </authorList>
    </citation>
    <scope>NUCLEOTIDE SEQUENCE [LARGE SCALE GENOMIC DNA]</scope>
    <source>
        <strain evidence="15">cv. Monte Gargano</strain>
    </source>
</reference>
<keyword evidence="8" id="KW-0539">Nucleus</keyword>
<dbReference type="PROSITE" id="PS51294">
    <property type="entry name" value="HTH_MYB"/>
    <property type="match status" value="1"/>
</dbReference>
<evidence type="ECO:0000256" key="10">
    <source>
        <dbReference type="SAM" id="MobiDB-lite"/>
    </source>
</evidence>
<evidence type="ECO:0000256" key="3">
    <source>
        <dbReference type="ARBA" id="ARBA00022454"/>
    </source>
</evidence>
<dbReference type="OrthoDB" id="608866at2759"/>
<keyword evidence="15" id="KW-1185">Reference proteome</keyword>
<dbReference type="PANTHER" id="PTHR46267">
    <property type="entry name" value="SINGLE MYB HISTONE 4"/>
    <property type="match status" value="1"/>
</dbReference>
<feature type="domain" description="H15" evidence="13">
    <location>
        <begin position="159"/>
        <end position="233"/>
    </location>
</feature>
<comment type="subcellular location">
    <subcellularLocation>
        <location evidence="1">Chromosome</location>
    </subcellularLocation>
    <subcellularLocation>
        <location evidence="2">Nucleus</location>
        <location evidence="2">Nucleolus</location>
    </subcellularLocation>
</comment>
<dbReference type="InterPro" id="IPR009057">
    <property type="entry name" value="Homeodomain-like_sf"/>
</dbReference>
<dbReference type="InterPro" id="IPR044597">
    <property type="entry name" value="SMH1-6"/>
</dbReference>
<evidence type="ECO:0000256" key="1">
    <source>
        <dbReference type="ARBA" id="ARBA00004286"/>
    </source>
</evidence>
<feature type="region of interest" description="Disordered" evidence="10">
    <location>
        <begin position="1"/>
        <end position="25"/>
    </location>
</feature>
<accession>R0HZW4</accession>
<dbReference type="Pfam" id="PF00249">
    <property type="entry name" value="Myb_DNA-binding"/>
    <property type="match status" value="1"/>
</dbReference>
<dbReference type="SUPFAM" id="SSF46785">
    <property type="entry name" value="Winged helix' DNA-binding domain"/>
    <property type="match status" value="1"/>
</dbReference>
<keyword evidence="7" id="KW-0804">Transcription</keyword>
<dbReference type="CDD" id="cd11660">
    <property type="entry name" value="SANT_TRF"/>
    <property type="match status" value="1"/>
</dbReference>
<evidence type="ECO:0000313" key="15">
    <source>
        <dbReference type="Proteomes" id="UP000029121"/>
    </source>
</evidence>
<feature type="domain" description="Myb-like" evidence="11">
    <location>
        <begin position="38"/>
        <end position="91"/>
    </location>
</feature>
<dbReference type="InterPro" id="IPR036388">
    <property type="entry name" value="WH-like_DNA-bd_sf"/>
</dbReference>
<dbReference type="GO" id="GO:0000786">
    <property type="term" value="C:nucleosome"/>
    <property type="evidence" value="ECO:0007669"/>
    <property type="project" value="InterPro"/>
</dbReference>
<feature type="non-terminal residue" evidence="14">
    <location>
        <position position="1"/>
    </location>
</feature>
<evidence type="ECO:0000256" key="9">
    <source>
        <dbReference type="ARBA" id="ARBA00032813"/>
    </source>
</evidence>
<evidence type="ECO:0000256" key="6">
    <source>
        <dbReference type="ARBA" id="ARBA00023125"/>
    </source>
</evidence>
<evidence type="ECO:0000259" key="13">
    <source>
        <dbReference type="PROSITE" id="PS51504"/>
    </source>
</evidence>
<dbReference type="SMART" id="SM00526">
    <property type="entry name" value="H15"/>
    <property type="match status" value="1"/>
</dbReference>
<dbReference type="Proteomes" id="UP000029121">
    <property type="component" value="Unassembled WGS sequence"/>
</dbReference>
<dbReference type="PANTHER" id="PTHR46267:SF3">
    <property type="entry name" value="TELOMERE REPEAT-BINDING FACTOR 4-RELATED"/>
    <property type="match status" value="1"/>
</dbReference>